<keyword evidence="2" id="KW-1185">Reference proteome</keyword>
<proteinExistence type="predicted"/>
<evidence type="ECO:0000313" key="1">
    <source>
        <dbReference type="EMBL" id="KAJ7703022.1"/>
    </source>
</evidence>
<dbReference type="AlphaFoldDB" id="A0AAD7E1Y6"/>
<accession>A0AAD7E1Y6</accession>
<dbReference type="SUPFAM" id="SSF52047">
    <property type="entry name" value="RNI-like"/>
    <property type="match status" value="1"/>
</dbReference>
<reference evidence="1" key="1">
    <citation type="submission" date="2023-03" db="EMBL/GenBank/DDBJ databases">
        <title>Massive genome expansion in bonnet fungi (Mycena s.s.) driven by repeated elements and novel gene families across ecological guilds.</title>
        <authorList>
            <consortium name="Lawrence Berkeley National Laboratory"/>
            <person name="Harder C.B."/>
            <person name="Miyauchi S."/>
            <person name="Viragh M."/>
            <person name="Kuo A."/>
            <person name="Thoen E."/>
            <person name="Andreopoulos B."/>
            <person name="Lu D."/>
            <person name="Skrede I."/>
            <person name="Drula E."/>
            <person name="Henrissat B."/>
            <person name="Morin E."/>
            <person name="Kohler A."/>
            <person name="Barry K."/>
            <person name="LaButti K."/>
            <person name="Morin E."/>
            <person name="Salamov A."/>
            <person name="Lipzen A."/>
            <person name="Mereny Z."/>
            <person name="Hegedus B."/>
            <person name="Baldrian P."/>
            <person name="Stursova M."/>
            <person name="Weitz H."/>
            <person name="Taylor A."/>
            <person name="Grigoriev I.V."/>
            <person name="Nagy L.G."/>
            <person name="Martin F."/>
            <person name="Kauserud H."/>
        </authorList>
    </citation>
    <scope>NUCLEOTIDE SEQUENCE</scope>
    <source>
        <strain evidence="1">CBHHK067</strain>
    </source>
</reference>
<dbReference type="InterPro" id="IPR032675">
    <property type="entry name" value="LRR_dom_sf"/>
</dbReference>
<dbReference type="Proteomes" id="UP001221757">
    <property type="component" value="Unassembled WGS sequence"/>
</dbReference>
<evidence type="ECO:0008006" key="3">
    <source>
        <dbReference type="Google" id="ProtNLM"/>
    </source>
</evidence>
<dbReference type="EMBL" id="JARKIE010000013">
    <property type="protein sequence ID" value="KAJ7703022.1"/>
    <property type="molecule type" value="Genomic_DNA"/>
</dbReference>
<dbReference type="Gene3D" id="3.80.10.10">
    <property type="entry name" value="Ribonuclease Inhibitor"/>
    <property type="match status" value="1"/>
</dbReference>
<comment type="caution">
    <text evidence="1">The sequence shown here is derived from an EMBL/GenBank/DDBJ whole genome shotgun (WGS) entry which is preliminary data.</text>
</comment>
<sequence>MNVPAEVAELIIDRCQHVPTLSSCSLVCKAWHTRARFRLFSGPVKVVGVPDVEAFTATLQHPLCTLYPYIHSLSIHQSSSNPSLLNHVIPVLVPLSDLTYFEIVAENALLSDDTQALFRANFRSIRHLLLRMTFATCADAVNLVCSFPLLKSLRLHARWIGSSPPPASGLPVGLHTLDLDGFLDDALGWLLSCPTSPAVSSVQLRGIAERELSIVFRYVKLVAATLTDLKLSFLDTRTEWIFLSFDFDPIHIPQLRSLEITGRDRYDVAMVVHVLSRVHASHLDEVSFTSLVSVNPGRVAWAQLEQRLAHVDSLRKVKITTLPHLQPAIQLNLPRLHELDILEFVFPEGI</sequence>
<organism evidence="1 2">
    <name type="scientific">Mycena rosella</name>
    <name type="common">Pink bonnet</name>
    <name type="synonym">Agaricus rosellus</name>
    <dbReference type="NCBI Taxonomy" id="1033263"/>
    <lineage>
        <taxon>Eukaryota</taxon>
        <taxon>Fungi</taxon>
        <taxon>Dikarya</taxon>
        <taxon>Basidiomycota</taxon>
        <taxon>Agaricomycotina</taxon>
        <taxon>Agaricomycetes</taxon>
        <taxon>Agaricomycetidae</taxon>
        <taxon>Agaricales</taxon>
        <taxon>Marasmiineae</taxon>
        <taxon>Mycenaceae</taxon>
        <taxon>Mycena</taxon>
    </lineage>
</organism>
<protein>
    <recommendedName>
        <fullName evidence="3">F-box domain-containing protein</fullName>
    </recommendedName>
</protein>
<name>A0AAD7E1Y6_MYCRO</name>
<gene>
    <name evidence="1" type="ORF">B0H17DRAFT_1194274</name>
</gene>
<evidence type="ECO:0000313" key="2">
    <source>
        <dbReference type="Proteomes" id="UP001221757"/>
    </source>
</evidence>